<evidence type="ECO:0000256" key="1">
    <source>
        <dbReference type="SAM" id="MobiDB-lite"/>
    </source>
</evidence>
<keyword evidence="2" id="KW-0812">Transmembrane</keyword>
<feature type="transmembrane region" description="Helical" evidence="2">
    <location>
        <begin position="6"/>
        <end position="25"/>
    </location>
</feature>
<dbReference type="Gene3D" id="1.50.10.20">
    <property type="match status" value="1"/>
</dbReference>
<evidence type="ECO:0000313" key="3">
    <source>
        <dbReference type="EMBL" id="KAK9169569.1"/>
    </source>
</evidence>
<evidence type="ECO:0000256" key="2">
    <source>
        <dbReference type="SAM" id="Phobius"/>
    </source>
</evidence>
<gene>
    <name evidence="3" type="ORF">Syun_001709</name>
</gene>
<feature type="region of interest" description="Disordered" evidence="1">
    <location>
        <begin position="92"/>
        <end position="119"/>
    </location>
</feature>
<dbReference type="SUPFAM" id="SSF48239">
    <property type="entry name" value="Terpenoid cyclases/Protein prenyltransferases"/>
    <property type="match status" value="1"/>
</dbReference>
<reference evidence="3 4" key="1">
    <citation type="submission" date="2024-01" db="EMBL/GenBank/DDBJ databases">
        <title>Genome assemblies of Stephania.</title>
        <authorList>
            <person name="Yang L."/>
        </authorList>
    </citation>
    <scope>NUCLEOTIDE SEQUENCE [LARGE SCALE GENOMIC DNA]</scope>
    <source>
        <strain evidence="3">YNDBR</strain>
        <tissue evidence="3">Leaf</tissue>
    </source>
</reference>
<organism evidence="3 4">
    <name type="scientific">Stephania yunnanensis</name>
    <dbReference type="NCBI Taxonomy" id="152371"/>
    <lineage>
        <taxon>Eukaryota</taxon>
        <taxon>Viridiplantae</taxon>
        <taxon>Streptophyta</taxon>
        <taxon>Embryophyta</taxon>
        <taxon>Tracheophyta</taxon>
        <taxon>Spermatophyta</taxon>
        <taxon>Magnoliopsida</taxon>
        <taxon>Ranunculales</taxon>
        <taxon>Menispermaceae</taxon>
        <taxon>Menispermoideae</taxon>
        <taxon>Cissampelideae</taxon>
        <taxon>Stephania</taxon>
    </lineage>
</organism>
<dbReference type="InterPro" id="IPR008930">
    <property type="entry name" value="Terpenoid_cyclase/PrenylTrfase"/>
</dbReference>
<evidence type="ECO:0000313" key="4">
    <source>
        <dbReference type="Proteomes" id="UP001420932"/>
    </source>
</evidence>
<protein>
    <submittedName>
        <fullName evidence="3">Uncharacterized protein</fullName>
    </submittedName>
</protein>
<proteinExistence type="predicted"/>
<keyword evidence="4" id="KW-1185">Reference proteome</keyword>
<keyword evidence="2" id="KW-0472">Membrane</keyword>
<accession>A0AAP0Q816</accession>
<dbReference type="Proteomes" id="UP001420932">
    <property type="component" value="Unassembled WGS sequence"/>
</dbReference>
<comment type="caution">
    <text evidence="3">The sequence shown here is derived from an EMBL/GenBank/DDBJ whole genome shotgun (WGS) entry which is preliminary data.</text>
</comment>
<dbReference type="EMBL" id="JBBNAF010000001">
    <property type="protein sequence ID" value="KAK9169569.1"/>
    <property type="molecule type" value="Genomic_DNA"/>
</dbReference>
<feature type="compositionally biased region" description="Basic and acidic residues" evidence="1">
    <location>
        <begin position="100"/>
        <end position="112"/>
    </location>
</feature>
<keyword evidence="2" id="KW-1133">Transmembrane helix</keyword>
<sequence>MSGLLQLTFFIGYNAYICFASFTILKTYFKYDLFWLEDLNSKAFKLHLPRVEDYLWMAEDGMKMQNYVPTVVDNFIASVVVDGQTMSLDFQQKKTKLPRNKNERRGLTEQLHKSVNNVE</sequence>
<dbReference type="AlphaFoldDB" id="A0AAP0Q816"/>
<name>A0AAP0Q816_9MAGN</name>